<dbReference type="CDD" id="cd07067">
    <property type="entry name" value="HP_PGM_like"/>
    <property type="match status" value="1"/>
</dbReference>
<accession>A0A512PG86</accession>
<keyword evidence="2" id="KW-1185">Reference proteome</keyword>
<dbReference type="Pfam" id="PF00300">
    <property type="entry name" value="His_Phos_1"/>
    <property type="match status" value="1"/>
</dbReference>
<protein>
    <submittedName>
        <fullName evidence="1">Phosphoglycerate mutase</fullName>
    </submittedName>
</protein>
<sequence>MVPTTIHLMRHGEVHNPAGVLYGRLPGYHLSERGRAMADMVAEHLSGAASAPRRDITVVVASPLQRAQETATPIAAAFGVELRTDPRLIEAGNHFEGKTFGVGDGSLRHPEHWPYLRNPFRPSWGEPYREQADRMLAAVDAARELARGHEAVLVSHQLPVWVTRLAVEKRHLWHDPRRRQCSLASLTTLRFEDDRLVGLGYSEPAASLLPGAATVAGA</sequence>
<dbReference type="InterPro" id="IPR013078">
    <property type="entry name" value="His_Pase_superF_clade-1"/>
</dbReference>
<proteinExistence type="predicted"/>
<comment type="caution">
    <text evidence="1">The sequence shown here is derived from an EMBL/GenBank/DDBJ whole genome shotgun (WGS) entry which is preliminary data.</text>
</comment>
<evidence type="ECO:0000313" key="2">
    <source>
        <dbReference type="Proteomes" id="UP000321798"/>
    </source>
</evidence>
<dbReference type="SMART" id="SM00855">
    <property type="entry name" value="PGAM"/>
    <property type="match status" value="1"/>
</dbReference>
<reference evidence="1 2" key="1">
    <citation type="submission" date="2019-07" db="EMBL/GenBank/DDBJ databases">
        <title>Whole genome shotgun sequence of Cellulomonas soli NBRC 109434.</title>
        <authorList>
            <person name="Hosoyama A."/>
            <person name="Uohara A."/>
            <person name="Ohji S."/>
            <person name="Ichikawa N."/>
        </authorList>
    </citation>
    <scope>NUCLEOTIDE SEQUENCE [LARGE SCALE GENOMIC DNA]</scope>
    <source>
        <strain evidence="1 2">NBRC 109434</strain>
    </source>
</reference>
<dbReference type="OrthoDB" id="3215466at2"/>
<dbReference type="Gene3D" id="3.40.50.1240">
    <property type="entry name" value="Phosphoglycerate mutase-like"/>
    <property type="match status" value="1"/>
</dbReference>
<dbReference type="GO" id="GO:0005737">
    <property type="term" value="C:cytoplasm"/>
    <property type="evidence" value="ECO:0007669"/>
    <property type="project" value="TreeGrafter"/>
</dbReference>
<dbReference type="SUPFAM" id="SSF53254">
    <property type="entry name" value="Phosphoglycerate mutase-like"/>
    <property type="match status" value="1"/>
</dbReference>
<dbReference type="InterPro" id="IPR050275">
    <property type="entry name" value="PGM_Phosphatase"/>
</dbReference>
<gene>
    <name evidence="1" type="ORF">CSO01_29080</name>
</gene>
<organism evidence="1 2">
    <name type="scientific">Cellulomonas soli</name>
    <dbReference type="NCBI Taxonomy" id="931535"/>
    <lineage>
        <taxon>Bacteria</taxon>
        <taxon>Bacillati</taxon>
        <taxon>Actinomycetota</taxon>
        <taxon>Actinomycetes</taxon>
        <taxon>Micrococcales</taxon>
        <taxon>Cellulomonadaceae</taxon>
        <taxon>Cellulomonas</taxon>
    </lineage>
</organism>
<name>A0A512PG86_9CELL</name>
<dbReference type="EMBL" id="BKAL01000011">
    <property type="protein sequence ID" value="GEP70193.1"/>
    <property type="molecule type" value="Genomic_DNA"/>
</dbReference>
<evidence type="ECO:0000313" key="1">
    <source>
        <dbReference type="EMBL" id="GEP70193.1"/>
    </source>
</evidence>
<dbReference type="RefSeq" id="WP_146953980.1">
    <property type="nucleotide sequence ID" value="NZ_BAABBJ010000014.1"/>
</dbReference>
<dbReference type="InterPro" id="IPR029033">
    <property type="entry name" value="His_PPase_superfam"/>
</dbReference>
<dbReference type="PANTHER" id="PTHR48100:SF51">
    <property type="entry name" value="PHOSPHOGLYCERATE MUTASE"/>
    <property type="match status" value="1"/>
</dbReference>
<dbReference type="GO" id="GO:0016791">
    <property type="term" value="F:phosphatase activity"/>
    <property type="evidence" value="ECO:0007669"/>
    <property type="project" value="TreeGrafter"/>
</dbReference>
<dbReference type="PANTHER" id="PTHR48100">
    <property type="entry name" value="BROAD-SPECIFICITY PHOSPHATASE YOR283W-RELATED"/>
    <property type="match status" value="1"/>
</dbReference>
<dbReference type="Proteomes" id="UP000321798">
    <property type="component" value="Unassembled WGS sequence"/>
</dbReference>
<dbReference type="AlphaFoldDB" id="A0A512PG86"/>